<dbReference type="EMBL" id="CAJPEV010000693">
    <property type="protein sequence ID" value="CAG0887689.1"/>
    <property type="molecule type" value="Genomic_DNA"/>
</dbReference>
<feature type="non-terminal residue" evidence="3">
    <location>
        <position position="1"/>
    </location>
</feature>
<dbReference type="AlphaFoldDB" id="A0A7R8XBE0"/>
<evidence type="ECO:0000313" key="3">
    <source>
        <dbReference type="EMBL" id="CAD7244715.1"/>
    </source>
</evidence>
<accession>A0A7R8XBE0</accession>
<evidence type="ECO:0000256" key="1">
    <source>
        <dbReference type="SAM" id="Phobius"/>
    </source>
</evidence>
<dbReference type="InterPro" id="IPR029044">
    <property type="entry name" value="Nucleotide-diphossugar_trans"/>
</dbReference>
<dbReference type="Pfam" id="PF13632">
    <property type="entry name" value="Glyco_trans_2_3"/>
    <property type="match status" value="1"/>
</dbReference>
<dbReference type="InterPro" id="IPR027389">
    <property type="entry name" value="B_mannosylTrfase_Bre-3/Egh"/>
</dbReference>
<dbReference type="PANTHER" id="PTHR16779">
    <property type="entry name" value="BETA-1,4-MANNOSYLTRANSFERASE EGH"/>
    <property type="match status" value="1"/>
</dbReference>
<keyword evidence="4" id="KW-1185">Reference proteome</keyword>
<reference evidence="3" key="1">
    <citation type="submission" date="2020-11" db="EMBL/GenBank/DDBJ databases">
        <authorList>
            <person name="Tran Van P."/>
        </authorList>
    </citation>
    <scope>NUCLEOTIDE SEQUENCE</scope>
</reference>
<feature type="transmembrane region" description="Helical" evidence="1">
    <location>
        <begin position="423"/>
        <end position="442"/>
    </location>
</feature>
<evidence type="ECO:0000313" key="4">
    <source>
        <dbReference type="Proteomes" id="UP000677054"/>
    </source>
</evidence>
<organism evidence="3">
    <name type="scientific">Darwinula stevensoni</name>
    <dbReference type="NCBI Taxonomy" id="69355"/>
    <lineage>
        <taxon>Eukaryota</taxon>
        <taxon>Metazoa</taxon>
        <taxon>Ecdysozoa</taxon>
        <taxon>Arthropoda</taxon>
        <taxon>Crustacea</taxon>
        <taxon>Oligostraca</taxon>
        <taxon>Ostracoda</taxon>
        <taxon>Podocopa</taxon>
        <taxon>Podocopida</taxon>
        <taxon>Darwinulocopina</taxon>
        <taxon>Darwinuloidea</taxon>
        <taxon>Darwinulidae</taxon>
        <taxon>Darwinula</taxon>
    </lineage>
</organism>
<keyword evidence="1" id="KW-0812">Transmembrane</keyword>
<feature type="transmembrane region" description="Helical" evidence="1">
    <location>
        <begin position="58"/>
        <end position="88"/>
    </location>
</feature>
<dbReference type="GO" id="GO:0005737">
    <property type="term" value="C:cytoplasm"/>
    <property type="evidence" value="ECO:0007669"/>
    <property type="project" value="TreeGrafter"/>
</dbReference>
<evidence type="ECO:0000259" key="2">
    <source>
        <dbReference type="Pfam" id="PF13632"/>
    </source>
</evidence>
<proteinExistence type="predicted"/>
<name>A0A7R8XBE0_9CRUS</name>
<gene>
    <name evidence="3" type="ORF">DSTB1V02_LOCUS4602</name>
</gene>
<feature type="transmembrane region" description="Helical" evidence="1">
    <location>
        <begin position="26"/>
        <end position="46"/>
    </location>
</feature>
<feature type="transmembrane region" description="Helical" evidence="1">
    <location>
        <begin position="454"/>
        <end position="475"/>
    </location>
</feature>
<dbReference type="Proteomes" id="UP000677054">
    <property type="component" value="Unassembled WGS sequence"/>
</dbReference>
<dbReference type="PANTHER" id="PTHR16779:SF1">
    <property type="entry name" value="BETA-1,4-MANNOSYLTRANSFERASE EGH"/>
    <property type="match status" value="1"/>
</dbReference>
<keyword evidence="1" id="KW-1133">Transmembrane helix</keyword>
<protein>
    <recommendedName>
        <fullName evidence="2">Glycosyltransferase 2-like domain-containing protein</fullName>
    </recommendedName>
</protein>
<dbReference type="GO" id="GO:0019187">
    <property type="term" value="F:beta-1,4-mannosyltransferase activity"/>
    <property type="evidence" value="ECO:0007669"/>
    <property type="project" value="InterPro"/>
</dbReference>
<feature type="transmembrane region" description="Helical" evidence="1">
    <location>
        <begin position="487"/>
        <end position="513"/>
    </location>
</feature>
<dbReference type="OrthoDB" id="3971593at2759"/>
<keyword evidence="1" id="KW-0472">Membrane</keyword>
<dbReference type="Gene3D" id="3.90.550.10">
    <property type="entry name" value="Spore Coat Polysaccharide Biosynthesis Protein SpsA, Chain A"/>
    <property type="match status" value="1"/>
</dbReference>
<dbReference type="SUPFAM" id="SSF53448">
    <property type="entry name" value="Nucleotide-diphospho-sugar transferases"/>
    <property type="match status" value="1"/>
</dbReference>
<sequence length="554" mass="63108">MTIKVQKQFGSYFDDWSESCSRLQHLLHCVIIVAMVGVVEFVAISTETTWDNVEPNRFSWTIFAYCLRFLSLLNLPMCVASFLGLTMYDAFPDPVRLRADPDSLPFVVVRIVTRGDFPDLVRQNSLANLRVCKETGLRHYSIEVVTKKSVQLPKMVHLREVVVPDFYEPSSGSMYKARQLQYCLEDGINELGDEDWILHLDEDSVLTPDAVKGMMNFIHDGEAHFGTGLVVTTRGPVSNWMTTLADLIKAADDMGRTRFLLKAFRKPWFGFKGSFLLANAKAERIVSFDNGPVGSMTEDAYFAMKGIQEGFRFGFIEGEVLEQSPCTLGDFLRQRKRWMQGLTLTVSCPKVITVHTSDCIGYHIRDNHDFLEIHSLEDEDLADDILFIVAIDSTHLIEWTVLQVPRPDSRNFQVDLHYWRTKIWLTIFYLSWLLTPLILLNGLFSKFPDPTPGIFKSIFTFNIAISTYYYLYGTLKNEKYLGMARSFLILLCLPLVIPFCSLLETASVVYSWFGHTNDFYVVKKVTRVLSSSSSACLSSSPSARCWRPQASCIP</sequence>
<feature type="domain" description="Glycosyltransferase 2-like" evidence="2">
    <location>
        <begin position="196"/>
        <end position="457"/>
    </location>
</feature>
<dbReference type="InterPro" id="IPR001173">
    <property type="entry name" value="Glyco_trans_2-like"/>
</dbReference>
<dbReference type="EMBL" id="LR900210">
    <property type="protein sequence ID" value="CAD7244715.1"/>
    <property type="molecule type" value="Genomic_DNA"/>
</dbReference>